<gene>
    <name evidence="1" type="ORF">KHB02_001590</name>
</gene>
<accession>A0A9J6MSB6</accession>
<dbReference type="AlphaFoldDB" id="A0A9J6MSB6"/>
<reference evidence="1 2" key="1">
    <citation type="submission" date="2022-03" db="EMBL/GenBank/DDBJ databases">
        <title>Novel Bacillus species.</title>
        <authorList>
            <person name="Liu G."/>
        </authorList>
    </citation>
    <scope>NUCLEOTIDE SEQUENCE [LARGE SCALE GENOMIC DNA]</scope>
    <source>
        <strain evidence="1 2">FJAT-50051</strain>
    </source>
</reference>
<keyword evidence="2" id="KW-1185">Reference proteome</keyword>
<dbReference type="EMBL" id="JAGYPE020000001">
    <property type="protein sequence ID" value="MCH6264219.1"/>
    <property type="molecule type" value="Genomic_DNA"/>
</dbReference>
<organism evidence="1 2">
    <name type="scientific">Neobacillus citreus</name>
    <dbReference type="NCBI Taxonomy" id="2833578"/>
    <lineage>
        <taxon>Bacteria</taxon>
        <taxon>Bacillati</taxon>
        <taxon>Bacillota</taxon>
        <taxon>Bacilli</taxon>
        <taxon>Bacillales</taxon>
        <taxon>Bacillaceae</taxon>
        <taxon>Neobacillus</taxon>
    </lineage>
</organism>
<dbReference type="Proteomes" id="UP000677265">
    <property type="component" value="Unassembled WGS sequence"/>
</dbReference>
<name>A0A9J6MSB6_9BACI</name>
<comment type="caution">
    <text evidence="1">The sequence shown here is derived from an EMBL/GenBank/DDBJ whole genome shotgun (WGS) entry which is preliminary data.</text>
</comment>
<sequence length="21" mass="2636">MTVRSIVGMFLDHSRIYYFYH</sequence>
<evidence type="ECO:0000313" key="2">
    <source>
        <dbReference type="Proteomes" id="UP000677265"/>
    </source>
</evidence>
<proteinExistence type="predicted"/>
<protein>
    <submittedName>
        <fullName evidence="1">Uncharacterized protein</fullName>
    </submittedName>
</protein>
<dbReference type="SUPFAM" id="SSF56024">
    <property type="entry name" value="Phospholipase D/nuclease"/>
    <property type="match status" value="1"/>
</dbReference>
<dbReference type="Gene3D" id="3.30.870.10">
    <property type="entry name" value="Endonuclease Chain A"/>
    <property type="match status" value="1"/>
</dbReference>
<evidence type="ECO:0000313" key="1">
    <source>
        <dbReference type="EMBL" id="MCH6264219.1"/>
    </source>
</evidence>